<dbReference type="InterPro" id="IPR002611">
    <property type="entry name" value="IstB_ATP-bd"/>
</dbReference>
<accession>A0ABV8JID8</accession>
<reference evidence="4" key="1">
    <citation type="journal article" date="2019" name="Int. J. Syst. Evol. Microbiol.">
        <title>The Global Catalogue of Microorganisms (GCM) 10K type strain sequencing project: providing services to taxonomists for standard genome sequencing and annotation.</title>
        <authorList>
            <consortium name="The Broad Institute Genomics Platform"/>
            <consortium name="The Broad Institute Genome Sequencing Center for Infectious Disease"/>
            <person name="Wu L."/>
            <person name="Ma J."/>
        </authorList>
    </citation>
    <scope>NUCLEOTIDE SEQUENCE [LARGE SCALE GENOMIC DNA]</scope>
    <source>
        <strain evidence="4">IBRC-M 10813</strain>
    </source>
</reference>
<keyword evidence="4" id="KW-1185">Reference proteome</keyword>
<comment type="caution">
    <text evidence="3">The sequence shown here is derived from an EMBL/GenBank/DDBJ whole genome shotgun (WGS) entry which is preliminary data.</text>
</comment>
<dbReference type="Proteomes" id="UP001595843">
    <property type="component" value="Unassembled WGS sequence"/>
</dbReference>
<dbReference type="PANTHER" id="PTHR30050:SF8">
    <property type="entry name" value="PRIMOSOMAL PROTEIN DNAI"/>
    <property type="match status" value="1"/>
</dbReference>
<organism evidence="3 4">
    <name type="scientific">Salinithrix halophila</name>
    <dbReference type="NCBI Taxonomy" id="1485204"/>
    <lineage>
        <taxon>Bacteria</taxon>
        <taxon>Bacillati</taxon>
        <taxon>Bacillota</taxon>
        <taxon>Bacilli</taxon>
        <taxon>Bacillales</taxon>
        <taxon>Thermoactinomycetaceae</taxon>
        <taxon>Salinithrix</taxon>
    </lineage>
</organism>
<evidence type="ECO:0000259" key="1">
    <source>
        <dbReference type="Pfam" id="PF01695"/>
    </source>
</evidence>
<dbReference type="PANTHER" id="PTHR30050">
    <property type="entry name" value="CHROMOSOMAL REPLICATION INITIATOR PROTEIN DNAA"/>
    <property type="match status" value="1"/>
</dbReference>
<dbReference type="EMBL" id="JBHSAP010000007">
    <property type="protein sequence ID" value="MFC4075734.1"/>
    <property type="molecule type" value="Genomic_DNA"/>
</dbReference>
<evidence type="ECO:0000259" key="2">
    <source>
        <dbReference type="Pfam" id="PF07319"/>
    </source>
</evidence>
<dbReference type="Pfam" id="PF01695">
    <property type="entry name" value="IstB_IS21"/>
    <property type="match status" value="1"/>
</dbReference>
<evidence type="ECO:0000313" key="3">
    <source>
        <dbReference type="EMBL" id="MFC4075734.1"/>
    </source>
</evidence>
<dbReference type="Gene3D" id="3.40.50.300">
    <property type="entry name" value="P-loop containing nucleotide triphosphate hydrolases"/>
    <property type="match status" value="1"/>
</dbReference>
<dbReference type="InterPro" id="IPR009928">
    <property type="entry name" value="DnaI_N"/>
</dbReference>
<dbReference type="SUPFAM" id="SSF52540">
    <property type="entry name" value="P-loop containing nucleoside triphosphate hydrolases"/>
    <property type="match status" value="1"/>
</dbReference>
<dbReference type="CDD" id="cd00009">
    <property type="entry name" value="AAA"/>
    <property type="match status" value="1"/>
</dbReference>
<evidence type="ECO:0000313" key="4">
    <source>
        <dbReference type="Proteomes" id="UP001595843"/>
    </source>
</evidence>
<protein>
    <submittedName>
        <fullName evidence="3">Primosomal protein DnaI</fullName>
    </submittedName>
</protein>
<name>A0ABV8JID8_9BACL</name>
<feature type="domain" description="Primosomal DnaI N-terminal" evidence="2">
    <location>
        <begin position="1"/>
        <end position="95"/>
    </location>
</feature>
<gene>
    <name evidence="3" type="primary">dnaI</name>
    <name evidence="3" type="ORF">ACFOUO_02820</name>
</gene>
<dbReference type="RefSeq" id="WP_380701937.1">
    <property type="nucleotide sequence ID" value="NZ_JBHSAP010000007.1"/>
</dbReference>
<dbReference type="InterPro" id="IPR027417">
    <property type="entry name" value="P-loop_NTPase"/>
</dbReference>
<dbReference type="Pfam" id="PF07319">
    <property type="entry name" value="DnaI_N"/>
    <property type="match status" value="1"/>
</dbReference>
<dbReference type="NCBIfam" id="NF006505">
    <property type="entry name" value="PRK08939.1"/>
    <property type="match status" value="1"/>
</dbReference>
<proteinExistence type="predicted"/>
<sequence length="313" mass="36008">MDRIDKVVSPLKEKLAQRVDTEEQLNRVLSYSAVRAFREEHPDVPREVYRRSLPQLRQLVHEQSHCDRCPGLDRCPNLVKGHAPELTLYGGYLDLRMQPCGKLMAREQEEKRKQLIKSHHIPSDVLNASFRSIDPITSRIPAIRAAIRFCQEFGEKRPEKGIYFHGAFGVGKSRIAAAMARELVNHDVDSLMVYVPDFIREIKESIRDGMIQEKLDALKQATVLILDDIGAETITPWTRDEIIGAVLQYRMAEKLPTVMTSNLDLDELETHFAYSDKGGTEGIKAKRIMERIRPYMDVYCIEGPNWREARRQP</sequence>
<feature type="domain" description="IstB-like ATP-binding" evidence="1">
    <location>
        <begin position="161"/>
        <end position="276"/>
    </location>
</feature>